<evidence type="ECO:0000256" key="7">
    <source>
        <dbReference type="SAM" id="Phobius"/>
    </source>
</evidence>
<comment type="subcellular location">
    <subcellularLocation>
        <location evidence="1">Membrane</location>
        <topology evidence="1">Multi-pass membrane protein</topology>
    </subcellularLocation>
</comment>
<keyword evidence="3 7" id="KW-0812">Transmembrane</keyword>
<dbReference type="Pfam" id="PF02535">
    <property type="entry name" value="Zip"/>
    <property type="match status" value="1"/>
</dbReference>
<dbReference type="STRING" id="556484.B7S3U9"/>
<proteinExistence type="inferred from homology"/>
<accession>B7S3U9</accession>
<keyword evidence="9" id="KW-1185">Reference proteome</keyword>
<evidence type="ECO:0000256" key="6">
    <source>
        <dbReference type="SAM" id="MobiDB-lite"/>
    </source>
</evidence>
<reference evidence="8 9" key="1">
    <citation type="journal article" date="2008" name="Nature">
        <title>The Phaeodactylum genome reveals the evolutionary history of diatom genomes.</title>
        <authorList>
            <person name="Bowler C."/>
            <person name="Allen A.E."/>
            <person name="Badger J.H."/>
            <person name="Grimwood J."/>
            <person name="Jabbari K."/>
            <person name="Kuo A."/>
            <person name="Maheswari U."/>
            <person name="Martens C."/>
            <person name="Maumus F."/>
            <person name="Otillar R.P."/>
            <person name="Rayko E."/>
            <person name="Salamov A."/>
            <person name="Vandepoele K."/>
            <person name="Beszteri B."/>
            <person name="Gruber A."/>
            <person name="Heijde M."/>
            <person name="Katinka M."/>
            <person name="Mock T."/>
            <person name="Valentin K."/>
            <person name="Verret F."/>
            <person name="Berges J.A."/>
            <person name="Brownlee C."/>
            <person name="Cadoret J.P."/>
            <person name="Chiovitti A."/>
            <person name="Choi C.J."/>
            <person name="Coesel S."/>
            <person name="De Martino A."/>
            <person name="Detter J.C."/>
            <person name="Durkin C."/>
            <person name="Falciatore A."/>
            <person name="Fournet J."/>
            <person name="Haruta M."/>
            <person name="Huysman M.J."/>
            <person name="Jenkins B.D."/>
            <person name="Jiroutova K."/>
            <person name="Jorgensen R.E."/>
            <person name="Joubert Y."/>
            <person name="Kaplan A."/>
            <person name="Kroger N."/>
            <person name="Kroth P.G."/>
            <person name="La Roche J."/>
            <person name="Lindquist E."/>
            <person name="Lommer M."/>
            <person name="Martin-Jezequel V."/>
            <person name="Lopez P.J."/>
            <person name="Lucas S."/>
            <person name="Mangogna M."/>
            <person name="McGinnis K."/>
            <person name="Medlin L.K."/>
            <person name="Montsant A."/>
            <person name="Oudot-Le Secq M.P."/>
            <person name="Napoli C."/>
            <person name="Obornik M."/>
            <person name="Parker M.S."/>
            <person name="Petit J.L."/>
            <person name="Porcel B.M."/>
            <person name="Poulsen N."/>
            <person name="Robison M."/>
            <person name="Rychlewski L."/>
            <person name="Rynearson T.A."/>
            <person name="Schmutz J."/>
            <person name="Shapiro H."/>
            <person name="Siaut M."/>
            <person name="Stanley M."/>
            <person name="Sussman M.R."/>
            <person name="Taylor A.R."/>
            <person name="Vardi A."/>
            <person name="von Dassow P."/>
            <person name="Vyverman W."/>
            <person name="Willis A."/>
            <person name="Wyrwicz L.S."/>
            <person name="Rokhsar D.S."/>
            <person name="Weissenbach J."/>
            <person name="Armbrust E.V."/>
            <person name="Green B.R."/>
            <person name="Van de Peer Y."/>
            <person name="Grigoriev I.V."/>
        </authorList>
    </citation>
    <scope>NUCLEOTIDE SEQUENCE [LARGE SCALE GENOMIC DNA]</scope>
    <source>
        <strain evidence="8 9">CCAP 1055/1</strain>
    </source>
</reference>
<dbReference type="PANTHER" id="PTHR12191:SF37">
    <property type="entry name" value="ZINC TRANSPORTER FOI"/>
    <property type="match status" value="1"/>
</dbReference>
<feature type="transmembrane region" description="Helical" evidence="7">
    <location>
        <begin position="362"/>
        <end position="384"/>
    </location>
</feature>
<dbReference type="RefSeq" id="XP_002176239.1">
    <property type="nucleotide sequence ID" value="XM_002176203.1"/>
</dbReference>
<feature type="transmembrane region" description="Helical" evidence="7">
    <location>
        <begin position="336"/>
        <end position="356"/>
    </location>
</feature>
<dbReference type="PaxDb" id="2850-Phatrdraft1621"/>
<dbReference type="HOGENOM" id="CLU_682348_0_0_1"/>
<dbReference type="Proteomes" id="UP000000759">
    <property type="component" value="Unassembled WGS sequence"/>
</dbReference>
<dbReference type="InParanoid" id="B7S3U9"/>
<dbReference type="PANTHER" id="PTHR12191">
    <property type="entry name" value="SOLUTE CARRIER FAMILY 39"/>
    <property type="match status" value="1"/>
</dbReference>
<dbReference type="GO" id="GO:0005886">
    <property type="term" value="C:plasma membrane"/>
    <property type="evidence" value="ECO:0007669"/>
    <property type="project" value="TreeGrafter"/>
</dbReference>
<keyword evidence="5 7" id="KW-0472">Membrane</keyword>
<feature type="transmembrane region" description="Helical" evidence="7">
    <location>
        <begin position="73"/>
        <end position="91"/>
    </location>
</feature>
<evidence type="ECO:0000256" key="2">
    <source>
        <dbReference type="ARBA" id="ARBA00006939"/>
    </source>
</evidence>
<dbReference type="GO" id="GO:0140410">
    <property type="term" value="F:monoatomic cation:bicarbonate symporter activity"/>
    <property type="evidence" value="ECO:0007669"/>
    <property type="project" value="TreeGrafter"/>
</dbReference>
<reference evidence="9" key="2">
    <citation type="submission" date="2008-08" db="EMBL/GenBank/DDBJ databases">
        <authorList>
            <consortium name="Diatom Consortium"/>
            <person name="Grigoriev I."/>
            <person name="Grimwood J."/>
            <person name="Kuo A."/>
            <person name="Otillar R.P."/>
            <person name="Salamov A."/>
            <person name="Detter J.C."/>
            <person name="Lindquist E."/>
            <person name="Shapiro H."/>
            <person name="Lucas S."/>
            <person name="Glavina del Rio T."/>
            <person name="Pitluck S."/>
            <person name="Rokhsar D."/>
            <person name="Bowler C."/>
        </authorList>
    </citation>
    <scope>GENOME REANNOTATION</scope>
    <source>
        <strain evidence="9">CCAP 1055/1</strain>
    </source>
</reference>
<dbReference type="eggNOG" id="KOG2693">
    <property type="taxonomic scope" value="Eukaryota"/>
</dbReference>
<name>B7S3U9_PHATC</name>
<evidence type="ECO:0000256" key="5">
    <source>
        <dbReference type="ARBA" id="ARBA00023136"/>
    </source>
</evidence>
<dbReference type="KEGG" id="pti:PHATRDRAFT_bd1621"/>
<comment type="similarity">
    <text evidence="2">Belongs to the ZIP transporter (TC 2.A.5) family.</text>
</comment>
<feature type="compositionally biased region" description="Basic and acidic residues" evidence="6">
    <location>
        <begin position="199"/>
        <end position="217"/>
    </location>
</feature>
<feature type="transmembrane region" description="Helical" evidence="7">
    <location>
        <begin position="396"/>
        <end position="415"/>
    </location>
</feature>
<dbReference type="GeneID" id="7204826"/>
<keyword evidence="4 7" id="KW-1133">Transmembrane helix</keyword>
<evidence type="ECO:0000313" key="8">
    <source>
        <dbReference type="EMBL" id="EEC42774.1"/>
    </source>
</evidence>
<dbReference type="GO" id="GO:0071578">
    <property type="term" value="P:zinc ion import across plasma membrane"/>
    <property type="evidence" value="ECO:0007669"/>
    <property type="project" value="TreeGrafter"/>
</dbReference>
<dbReference type="OrthoDB" id="46759at2759"/>
<feature type="region of interest" description="Disordered" evidence="6">
    <location>
        <begin position="198"/>
        <end position="219"/>
    </location>
</feature>
<dbReference type="AlphaFoldDB" id="B7S3U9"/>
<evidence type="ECO:0000313" key="9">
    <source>
        <dbReference type="Proteomes" id="UP000000759"/>
    </source>
</evidence>
<dbReference type="EMBL" id="DS999276">
    <property type="protein sequence ID" value="EEC42774.1"/>
    <property type="molecule type" value="Genomic_DNA"/>
</dbReference>
<evidence type="ECO:0000256" key="1">
    <source>
        <dbReference type="ARBA" id="ARBA00004141"/>
    </source>
</evidence>
<dbReference type="InterPro" id="IPR003689">
    <property type="entry name" value="ZIP"/>
</dbReference>
<feature type="transmembrane region" description="Helical" evidence="7">
    <location>
        <begin position="30"/>
        <end position="53"/>
    </location>
</feature>
<gene>
    <name evidence="8" type="ORF">PHATRDRAFT_bd1621</name>
</gene>
<evidence type="ECO:0000256" key="4">
    <source>
        <dbReference type="ARBA" id="ARBA00022989"/>
    </source>
</evidence>
<sequence>MFARFLAEEHLDEDHHDEEHHDDDKPWGDVILASFFVQLVTLSGIVLMASIGLYGRIGKRDTHTIWAILHNRVIPAFGAGALLATAVFLMIPESLELLSGGHEDHGEESTAEFLNTTVEDDHKDHSHFRRFLEAEGELSSHGAGPTWKFGASLLAGLLLPMLLSSVFPVPDIEDCDVCEKLEENEASALSPAAVETLLEQDKEADSTKPDTEDKTTMDEGCDAGECECGHPNQVGKADDGTDNSEVSLSVNKLDKSKLALPLQGHAINRGLASSILLGDAFHNFCDGLFIGNAFLLCSREVAYTIVAATVYHEIGQELADFFLLVHHCGFGRVRALLLNFLSGFSVVIGGLIILASDLSDEATGSILAISAGVYIYIAASECIPRIQAKRKTIKDTLIFVLCFATGAVPIGLVLLNHGHCEAGHDHEEEDH</sequence>
<dbReference type="GO" id="GO:0005385">
    <property type="term" value="F:zinc ion transmembrane transporter activity"/>
    <property type="evidence" value="ECO:0007669"/>
    <property type="project" value="TreeGrafter"/>
</dbReference>
<dbReference type="GO" id="GO:0030003">
    <property type="term" value="P:intracellular monoatomic cation homeostasis"/>
    <property type="evidence" value="ECO:0007669"/>
    <property type="project" value="TreeGrafter"/>
</dbReference>
<dbReference type="InterPro" id="IPR050799">
    <property type="entry name" value="ZIP_Transporter"/>
</dbReference>
<feature type="transmembrane region" description="Helical" evidence="7">
    <location>
        <begin position="149"/>
        <end position="167"/>
    </location>
</feature>
<evidence type="ECO:0000256" key="3">
    <source>
        <dbReference type="ARBA" id="ARBA00022692"/>
    </source>
</evidence>
<protein>
    <submittedName>
        <fullName evidence="8">Uncharacterized protein</fullName>
    </submittedName>
</protein>
<dbReference type="OMA" id="DAGECEC"/>
<organism evidence="8 9">
    <name type="scientific">Phaeodactylum tricornutum (strain CCAP 1055/1)</name>
    <dbReference type="NCBI Taxonomy" id="556484"/>
    <lineage>
        <taxon>Eukaryota</taxon>
        <taxon>Sar</taxon>
        <taxon>Stramenopiles</taxon>
        <taxon>Ochrophyta</taxon>
        <taxon>Bacillariophyta</taxon>
        <taxon>Bacillariophyceae</taxon>
        <taxon>Bacillariophycidae</taxon>
        <taxon>Naviculales</taxon>
        <taxon>Phaeodactylaceae</taxon>
        <taxon>Phaeodactylum</taxon>
    </lineage>
</organism>